<dbReference type="Proteomes" id="UP000607796">
    <property type="component" value="Unassembled WGS sequence"/>
</dbReference>
<protein>
    <recommendedName>
        <fullName evidence="2">Rad50/SbcC-type AAA domain-containing protein</fullName>
    </recommendedName>
</protein>
<comment type="caution">
    <text evidence="3">The sequence shown here is derived from an EMBL/GenBank/DDBJ whole genome shotgun (WGS) entry which is preliminary data.</text>
</comment>
<proteinExistence type="predicted"/>
<feature type="domain" description="Rad50/SbcC-type AAA" evidence="2">
    <location>
        <begin position="14"/>
        <end position="247"/>
    </location>
</feature>
<evidence type="ECO:0000259" key="2">
    <source>
        <dbReference type="Pfam" id="PF13476"/>
    </source>
</evidence>
<evidence type="ECO:0000313" key="4">
    <source>
        <dbReference type="Proteomes" id="UP000607796"/>
    </source>
</evidence>
<evidence type="ECO:0000313" key="3">
    <source>
        <dbReference type="EMBL" id="MBE9639157.1"/>
    </source>
</evidence>
<feature type="coiled-coil region" evidence="1">
    <location>
        <begin position="363"/>
        <end position="488"/>
    </location>
</feature>
<dbReference type="InterPro" id="IPR038729">
    <property type="entry name" value="Rad50/SbcC_AAA"/>
</dbReference>
<accession>A0ABR9X6V1</accession>
<sequence length="643" mass="73347">MCKFLSLKLICKESEELVEFGSRVSFFHGAMSSGKSTIVEMVNFCFGGKLVKTPAIASEVLKVQLTVDFSGNVVLFERGISSSSVDVSWNEEGGVRYDTLPLQAGSEPIIGDDIYNLSDFILNLFKLKPIKVRKRKGDDNSDLHRLSFRDFYRFCYLDQPELDSSLFHLEAPILGEKSKDVLKYSLGFQSDKLVSLQQQLQETRQKQRSLREAAEQVSIFLRKYGFDSESEIDQQVNRINSLEDSLEAERSKQKLGDVEVFLADELREQSRALEQAYADKLSALTDLDARINEQKSLQSELITLKMRAARASNATSILNSSGFVSCPSCGKAVEPPKDPHHCALCKSDLTDEDATGIQVSVIEQDLSDRIEDLKLSLRRLENSRRNQARSLDAIQQRRQSVAKEVLEVRKSKESEYLQRARKIESELGKLNERRRFLIKVREMPSDLEQRQKQADKLNAEISKLQRYIADEEGKFEQGRKNVRDLERNFIDILRAIHFPEVGEGDRAQVNTKTWMPYIYSKGREADPWTFEDVGSGGKMVLFKICYGLAIHKTAAENGLFMPKWFIVDSTMKNITPDINRDVFRNFYRELYRLLNNELSGWQCIIVDQTFSPFIGFNDGEAISRMLVAGDENNPPLISYYSGP</sequence>
<gene>
    <name evidence="3" type="ORF">IQ782_20075</name>
</gene>
<evidence type="ECO:0000256" key="1">
    <source>
        <dbReference type="SAM" id="Coils"/>
    </source>
</evidence>
<dbReference type="Gene3D" id="3.40.50.300">
    <property type="entry name" value="P-loop containing nucleotide triphosphate hydrolases"/>
    <property type="match status" value="1"/>
</dbReference>
<dbReference type="EMBL" id="JADFFK010000017">
    <property type="protein sequence ID" value="MBE9639157.1"/>
    <property type="molecule type" value="Genomic_DNA"/>
</dbReference>
<feature type="coiled-coil region" evidence="1">
    <location>
        <begin position="186"/>
        <end position="283"/>
    </location>
</feature>
<dbReference type="RefSeq" id="WP_194136459.1">
    <property type="nucleotide sequence ID" value="NZ_JADFFK010000017.1"/>
</dbReference>
<organism evidence="3 4">
    <name type="scientific">Salipiger mangrovisoli</name>
    <dbReference type="NCBI Taxonomy" id="2865933"/>
    <lineage>
        <taxon>Bacteria</taxon>
        <taxon>Pseudomonadati</taxon>
        <taxon>Pseudomonadota</taxon>
        <taxon>Alphaproteobacteria</taxon>
        <taxon>Rhodobacterales</taxon>
        <taxon>Roseobacteraceae</taxon>
        <taxon>Salipiger</taxon>
    </lineage>
</organism>
<dbReference type="InterPro" id="IPR027417">
    <property type="entry name" value="P-loop_NTPase"/>
</dbReference>
<keyword evidence="4" id="KW-1185">Reference proteome</keyword>
<reference evidence="3 4" key="1">
    <citation type="journal article" date="2021" name="Int. J. Syst. Evol. Microbiol.">
        <title>Salipiger mangrovisoli sp. nov., isolated from mangrove soil and the proposal for the reclassification of Paraphaeobacter pallidus as Salipiger pallidus comb. nov.</title>
        <authorList>
            <person name="Du J."/>
            <person name="Liu Y."/>
            <person name="Pei T."/>
            <person name="Deng M.R."/>
            <person name="Zhu H."/>
        </authorList>
    </citation>
    <scope>NUCLEOTIDE SEQUENCE [LARGE SCALE GENOMIC DNA]</scope>
    <source>
        <strain evidence="3 4">6D45A</strain>
    </source>
</reference>
<dbReference type="Pfam" id="PF13476">
    <property type="entry name" value="AAA_23"/>
    <property type="match status" value="1"/>
</dbReference>
<keyword evidence="1" id="KW-0175">Coiled coil</keyword>
<name>A0ABR9X6V1_9RHOB</name>